<dbReference type="InterPro" id="IPR000286">
    <property type="entry name" value="HDACs"/>
</dbReference>
<dbReference type="OrthoDB" id="424012at2759"/>
<keyword evidence="4" id="KW-1185">Reference proteome</keyword>
<sequence>MSSTTLVTNRAMLRHKCEWDETHIERPERLEVILDCLDNNEVCKGFVIVEGAPADMEDIFLVHDKEYVEEIKNQCEKPIDEIEGYCTRNEDIYLNSFTYECAVLSAGSCVQALTSVLGKSGQNAFAAVRPPGHHASQNAGCGFCIFNNVAICAKKALEMGCKKVLIVDWDVHAGQGTQYCIAEDDRIRLISSHRYEEGKFWPQLPESGICNKYKNTINLPLNEVGHGDSEYVYFFNGLIIPVIHDLQPDLILVSCGFDAALGDPEGEMKITPAGYGYMMGQLAALDIPLCVLLEGGYFIDSVKESFKFCMEALGTKKSPLPLNLGRPSEVFVGQVLRAMNVHQDEFPTIKLLLGVLRTIREWQKKPVITLPEQEYCGEREFSTPPYPTRNLYPPRPENVEEYFRTEVKELVRLYVKQRQDGVELAMKSIFIQTDENSIGLKVDNGKVRHWQASENDLVVIYFLILQHVRGKLVDCQVQLGSEKSRILFPVSLKRFVDLLQPNLNISGASTISSPLLMLASELDCL</sequence>
<dbReference type="InterPro" id="IPR037138">
    <property type="entry name" value="His_deacetylse_dom_sf"/>
</dbReference>
<evidence type="ECO:0000259" key="2">
    <source>
        <dbReference type="Pfam" id="PF00850"/>
    </source>
</evidence>
<dbReference type="PANTHER" id="PTHR10625:SF45">
    <property type="entry name" value="HISTONE DEACETYLASE DOMAIN-CONTAINING PROTEIN"/>
    <property type="match status" value="1"/>
</dbReference>
<protein>
    <recommendedName>
        <fullName evidence="2">Histone deacetylase domain-containing protein</fullName>
    </recommendedName>
</protein>
<dbReference type="Gene3D" id="3.40.800.20">
    <property type="entry name" value="Histone deacetylase domain"/>
    <property type="match status" value="1"/>
</dbReference>
<dbReference type="GO" id="GO:0000118">
    <property type="term" value="C:histone deacetylase complex"/>
    <property type="evidence" value="ECO:0007669"/>
    <property type="project" value="TreeGrafter"/>
</dbReference>
<comment type="caution">
    <text evidence="3">The sequence shown here is derived from an EMBL/GenBank/DDBJ whole genome shotgun (WGS) entry which is preliminary data.</text>
</comment>
<name>A0A4U8UQA4_STECR</name>
<dbReference type="InterPro" id="IPR023696">
    <property type="entry name" value="Ureohydrolase_dom_sf"/>
</dbReference>
<dbReference type="AlphaFoldDB" id="A0A4U8UQA4"/>
<dbReference type="InterPro" id="IPR023801">
    <property type="entry name" value="His_deacetylse_dom"/>
</dbReference>
<dbReference type="Pfam" id="PF00850">
    <property type="entry name" value="Hist_deacetyl"/>
    <property type="match status" value="1"/>
</dbReference>
<dbReference type="PRINTS" id="PR01270">
    <property type="entry name" value="HDASUPER"/>
</dbReference>
<feature type="domain" description="Histone deacetylase" evidence="2">
    <location>
        <begin position="23"/>
        <end position="312"/>
    </location>
</feature>
<dbReference type="EMBL" id="CM016762">
    <property type="protein sequence ID" value="TMS35171.1"/>
    <property type="molecule type" value="Genomic_DNA"/>
</dbReference>
<dbReference type="STRING" id="34508.A0A4U8UQA4"/>
<dbReference type="EMBL" id="AZBU02000001">
    <property type="protein sequence ID" value="TMS35171.1"/>
    <property type="molecule type" value="Genomic_DNA"/>
</dbReference>
<reference evidence="3 4" key="2">
    <citation type="journal article" date="2019" name="G3 (Bethesda)">
        <title>Hybrid Assembly of the Genome of the Entomopathogenic Nematode Steinernema carpocapsae Identifies the X-Chromosome.</title>
        <authorList>
            <person name="Serra L."/>
            <person name="Macchietto M."/>
            <person name="Macias-Munoz A."/>
            <person name="McGill C.J."/>
            <person name="Rodriguez I.M."/>
            <person name="Rodriguez B."/>
            <person name="Murad R."/>
            <person name="Mortazavi A."/>
        </authorList>
    </citation>
    <scope>NUCLEOTIDE SEQUENCE [LARGE SCALE GENOMIC DNA]</scope>
    <source>
        <strain evidence="3 4">ALL</strain>
    </source>
</reference>
<dbReference type="SUPFAM" id="SSF52768">
    <property type="entry name" value="Arginase/deacetylase"/>
    <property type="match status" value="1"/>
</dbReference>
<dbReference type="PANTHER" id="PTHR10625">
    <property type="entry name" value="HISTONE DEACETYLASE HDAC1-RELATED"/>
    <property type="match status" value="1"/>
</dbReference>
<accession>A0A4U8UQA4</accession>
<dbReference type="GO" id="GO:0040029">
    <property type="term" value="P:epigenetic regulation of gene expression"/>
    <property type="evidence" value="ECO:0007669"/>
    <property type="project" value="TreeGrafter"/>
</dbReference>
<organism evidence="3 4">
    <name type="scientific">Steinernema carpocapsae</name>
    <name type="common">Entomopathogenic nematode</name>
    <dbReference type="NCBI Taxonomy" id="34508"/>
    <lineage>
        <taxon>Eukaryota</taxon>
        <taxon>Metazoa</taxon>
        <taxon>Ecdysozoa</taxon>
        <taxon>Nematoda</taxon>
        <taxon>Chromadorea</taxon>
        <taxon>Rhabditida</taxon>
        <taxon>Tylenchina</taxon>
        <taxon>Panagrolaimomorpha</taxon>
        <taxon>Strongyloidoidea</taxon>
        <taxon>Steinernematidae</taxon>
        <taxon>Steinernema</taxon>
    </lineage>
</organism>
<dbReference type="Proteomes" id="UP000298663">
    <property type="component" value="Chromosome X"/>
</dbReference>
<proteinExistence type="predicted"/>
<comment type="catalytic activity">
    <reaction evidence="1">
        <text>N(6)-acetyl-L-lysyl-[histone] + H2O = L-lysyl-[histone] + acetate</text>
        <dbReference type="Rhea" id="RHEA:58196"/>
        <dbReference type="Rhea" id="RHEA-COMP:9845"/>
        <dbReference type="Rhea" id="RHEA-COMP:11338"/>
        <dbReference type="ChEBI" id="CHEBI:15377"/>
        <dbReference type="ChEBI" id="CHEBI:29969"/>
        <dbReference type="ChEBI" id="CHEBI:30089"/>
        <dbReference type="ChEBI" id="CHEBI:61930"/>
        <dbReference type="EC" id="3.5.1.98"/>
    </reaction>
</comment>
<evidence type="ECO:0000313" key="4">
    <source>
        <dbReference type="Proteomes" id="UP000298663"/>
    </source>
</evidence>
<evidence type="ECO:0000256" key="1">
    <source>
        <dbReference type="ARBA" id="ARBA00048287"/>
    </source>
</evidence>
<evidence type="ECO:0000313" key="3">
    <source>
        <dbReference type="EMBL" id="TMS35171.1"/>
    </source>
</evidence>
<dbReference type="GO" id="GO:0141221">
    <property type="term" value="F:histone deacetylase activity, hydrolytic mechanism"/>
    <property type="evidence" value="ECO:0007669"/>
    <property type="project" value="UniProtKB-EC"/>
</dbReference>
<reference evidence="3 4" key="1">
    <citation type="journal article" date="2015" name="Genome Biol.">
        <title>Comparative genomics of Steinernema reveals deeply conserved gene regulatory networks.</title>
        <authorList>
            <person name="Dillman A.R."/>
            <person name="Macchietto M."/>
            <person name="Porter C.F."/>
            <person name="Rogers A."/>
            <person name="Williams B."/>
            <person name="Antoshechkin I."/>
            <person name="Lee M.M."/>
            <person name="Goodwin Z."/>
            <person name="Lu X."/>
            <person name="Lewis E.E."/>
            <person name="Goodrich-Blair H."/>
            <person name="Stock S.P."/>
            <person name="Adams B.J."/>
            <person name="Sternberg P.W."/>
            <person name="Mortazavi A."/>
        </authorList>
    </citation>
    <scope>NUCLEOTIDE SEQUENCE [LARGE SCALE GENOMIC DNA]</scope>
    <source>
        <strain evidence="3 4">ALL</strain>
    </source>
</reference>
<gene>
    <name evidence="3" type="ORF">L596_002625</name>
</gene>